<evidence type="ECO:0000313" key="2">
    <source>
        <dbReference type="EMBL" id="CDP34896.1"/>
    </source>
</evidence>
<proteinExistence type="predicted"/>
<dbReference type="EMBL" id="HG937693">
    <property type="protein sequence ID" value="CDP34896.1"/>
    <property type="molecule type" value="Genomic_DNA"/>
</dbReference>
<feature type="compositionally biased region" description="Low complexity" evidence="1">
    <location>
        <begin position="106"/>
        <end position="119"/>
    </location>
</feature>
<reference evidence="2" key="1">
    <citation type="submission" date="2014-02" db="EMBL/GenBank/DDBJ databases">
        <authorList>
            <person name="Genoscope - CEA"/>
        </authorList>
    </citation>
    <scope>NUCLEOTIDE SEQUENCE</scope>
    <source>
        <strain evidence="2">LS3</strain>
    </source>
</reference>
<gene>
    <name evidence="2" type="ORF">GNLVRS02_ARAD1C22968g</name>
</gene>
<protein>
    <submittedName>
        <fullName evidence="2">ARAD1C22968p</fullName>
    </submittedName>
</protein>
<accession>A0A060T6T7</accession>
<feature type="region of interest" description="Disordered" evidence="1">
    <location>
        <begin position="1"/>
        <end position="161"/>
    </location>
</feature>
<feature type="compositionally biased region" description="Low complexity" evidence="1">
    <location>
        <begin position="32"/>
        <end position="43"/>
    </location>
</feature>
<feature type="compositionally biased region" description="Polar residues" evidence="1">
    <location>
        <begin position="120"/>
        <end position="130"/>
    </location>
</feature>
<name>A0A060T6T7_BLAAD</name>
<reference evidence="2" key="2">
    <citation type="submission" date="2014-06" db="EMBL/GenBank/DDBJ databases">
        <title>The complete genome of Blastobotrys (Arxula) adeninivorans LS3 - a yeast of biotechnological interest.</title>
        <authorList>
            <person name="Kunze G."/>
            <person name="Gaillardin C."/>
            <person name="Czernicka M."/>
            <person name="Durrens P."/>
            <person name="Martin T."/>
            <person name="Boer E."/>
            <person name="Gabaldon T."/>
            <person name="Cruz J."/>
            <person name="Talla E."/>
            <person name="Marck C."/>
            <person name="Goffeau A."/>
            <person name="Barbe V."/>
            <person name="Baret P."/>
            <person name="Baronian K."/>
            <person name="Beier S."/>
            <person name="Bleykasten C."/>
            <person name="Bode R."/>
            <person name="Casaregola S."/>
            <person name="Despons L."/>
            <person name="Fairhead C."/>
            <person name="Giersberg M."/>
            <person name="Gierski P."/>
            <person name="Hahnel U."/>
            <person name="Hartmann A."/>
            <person name="Jankowska D."/>
            <person name="Jubin C."/>
            <person name="Jung P."/>
            <person name="Lafontaine I."/>
            <person name="Leh-Louis V."/>
            <person name="Lemaire M."/>
            <person name="Marcet-Houben M."/>
            <person name="Mascher M."/>
            <person name="Morel G."/>
            <person name="Richard G.-F."/>
            <person name="Riechen J."/>
            <person name="Sacerdot C."/>
            <person name="Sarkar A."/>
            <person name="Savel G."/>
            <person name="Schacherer J."/>
            <person name="Sherman D."/>
            <person name="Straub M.-L."/>
            <person name="Stein N."/>
            <person name="Thierry A."/>
            <person name="Trautwein-Schult A."/>
            <person name="Westhof E."/>
            <person name="Worch S."/>
            <person name="Dujon B."/>
            <person name="Souciet J.-L."/>
            <person name="Wincker P."/>
            <person name="Scholz U."/>
            <person name="Neuveglise N."/>
        </authorList>
    </citation>
    <scope>NUCLEOTIDE SEQUENCE</scope>
    <source>
        <strain evidence="2">LS3</strain>
    </source>
</reference>
<dbReference type="AlphaFoldDB" id="A0A060T6T7"/>
<feature type="compositionally biased region" description="Polar residues" evidence="1">
    <location>
        <begin position="142"/>
        <end position="153"/>
    </location>
</feature>
<organism evidence="2">
    <name type="scientific">Blastobotrys adeninivorans</name>
    <name type="common">Yeast</name>
    <name type="synonym">Arxula adeninivorans</name>
    <dbReference type="NCBI Taxonomy" id="409370"/>
    <lineage>
        <taxon>Eukaryota</taxon>
        <taxon>Fungi</taxon>
        <taxon>Dikarya</taxon>
        <taxon>Ascomycota</taxon>
        <taxon>Saccharomycotina</taxon>
        <taxon>Dipodascomycetes</taxon>
        <taxon>Dipodascales</taxon>
        <taxon>Trichomonascaceae</taxon>
        <taxon>Blastobotrys</taxon>
    </lineage>
</organism>
<sequence length="188" mass="20643">MSEAISIPRAHSRTSSTGSVDYEPRGRRRLSSESSSASAARFSIYAKGSSPVNSTTEFGPPKLPTPMTTGDVYDAMEREQEAIVNRLQREIATLKTERDQSRSRSRSQSGSSLSRNPSQKSVSDIESTPNRAGGGSKRGSISRASFSSQSGDEYSSLRRENESLKKKLADLSLRLAEKDAEIERLRKH</sequence>
<evidence type="ECO:0000256" key="1">
    <source>
        <dbReference type="SAM" id="MobiDB-lite"/>
    </source>
</evidence>